<dbReference type="Pfam" id="PF00364">
    <property type="entry name" value="Biotin_lipoyl"/>
    <property type="match status" value="1"/>
</dbReference>
<name>A0ABT3ZHP1_9HYPH</name>
<dbReference type="Gene3D" id="2.40.50.100">
    <property type="match status" value="1"/>
</dbReference>
<keyword evidence="4" id="KW-1185">Reference proteome</keyword>
<keyword evidence="1" id="KW-0092">Biotin</keyword>
<evidence type="ECO:0000313" key="4">
    <source>
        <dbReference type="Proteomes" id="UP001073227"/>
    </source>
</evidence>
<dbReference type="Proteomes" id="UP001073227">
    <property type="component" value="Unassembled WGS sequence"/>
</dbReference>
<gene>
    <name evidence="3" type="ORF">OEG84_24260</name>
</gene>
<comment type="caution">
    <text evidence="3">The sequence shown here is derived from an EMBL/GenBank/DDBJ whole genome shotgun (WGS) entry which is preliminary data.</text>
</comment>
<dbReference type="InterPro" id="IPR001882">
    <property type="entry name" value="Biotin_BS"/>
</dbReference>
<organism evidence="3 4">
    <name type="scientific">Hoeflea algicola</name>
    <dbReference type="NCBI Taxonomy" id="2983763"/>
    <lineage>
        <taxon>Bacteria</taxon>
        <taxon>Pseudomonadati</taxon>
        <taxon>Pseudomonadota</taxon>
        <taxon>Alphaproteobacteria</taxon>
        <taxon>Hyphomicrobiales</taxon>
        <taxon>Rhizobiaceae</taxon>
        <taxon>Hoeflea</taxon>
    </lineage>
</organism>
<sequence>MDTVTAGQPVLVIDAMKLLQTLTAPCAGVIVQINYAAGESVDMDAVLITIDPEE</sequence>
<proteinExistence type="predicted"/>
<dbReference type="CDD" id="cd06850">
    <property type="entry name" value="biotinyl_domain"/>
    <property type="match status" value="1"/>
</dbReference>
<evidence type="ECO:0000256" key="1">
    <source>
        <dbReference type="ARBA" id="ARBA00023267"/>
    </source>
</evidence>
<protein>
    <recommendedName>
        <fullName evidence="2">Lipoyl-binding domain-containing protein</fullName>
    </recommendedName>
</protein>
<dbReference type="RefSeq" id="WP_267656599.1">
    <property type="nucleotide sequence ID" value="NZ_JAOVZR010000003.1"/>
</dbReference>
<dbReference type="EMBL" id="JAOVZR010000003">
    <property type="protein sequence ID" value="MCY0150726.1"/>
    <property type="molecule type" value="Genomic_DNA"/>
</dbReference>
<dbReference type="PROSITE" id="PS50968">
    <property type="entry name" value="BIOTINYL_LIPOYL"/>
    <property type="match status" value="1"/>
</dbReference>
<dbReference type="InterPro" id="IPR011053">
    <property type="entry name" value="Single_hybrid_motif"/>
</dbReference>
<dbReference type="InterPro" id="IPR000089">
    <property type="entry name" value="Biotin_lipoyl"/>
</dbReference>
<reference evidence="3" key="1">
    <citation type="submission" date="2022-10" db="EMBL/GenBank/DDBJ databases">
        <title>Hoeflea sp. G2-23, isolated from marine algae.</title>
        <authorList>
            <person name="Kristyanto S."/>
            <person name="Kim J.M."/>
            <person name="Jeon C.O."/>
        </authorList>
    </citation>
    <scope>NUCLEOTIDE SEQUENCE</scope>
    <source>
        <strain evidence="3">G2-23</strain>
    </source>
</reference>
<dbReference type="PROSITE" id="PS00188">
    <property type="entry name" value="BIOTIN"/>
    <property type="match status" value="1"/>
</dbReference>
<evidence type="ECO:0000313" key="3">
    <source>
        <dbReference type="EMBL" id="MCY0150726.1"/>
    </source>
</evidence>
<evidence type="ECO:0000259" key="2">
    <source>
        <dbReference type="PROSITE" id="PS50968"/>
    </source>
</evidence>
<accession>A0ABT3ZHP1</accession>
<dbReference type="SUPFAM" id="SSF51230">
    <property type="entry name" value="Single hybrid motif"/>
    <property type="match status" value="1"/>
</dbReference>
<feature type="domain" description="Lipoyl-binding" evidence="2">
    <location>
        <begin position="1"/>
        <end position="51"/>
    </location>
</feature>